<feature type="domain" description="Lebercilin" evidence="5">
    <location>
        <begin position="100"/>
        <end position="276"/>
    </location>
</feature>
<evidence type="ECO:0000256" key="3">
    <source>
        <dbReference type="SAM" id="Coils"/>
    </source>
</evidence>
<dbReference type="EMBL" id="CARXXK010000001">
    <property type="protein sequence ID" value="CAI6345548.1"/>
    <property type="molecule type" value="Genomic_DNA"/>
</dbReference>
<protein>
    <recommendedName>
        <fullName evidence="5">Lebercilin domain-containing protein</fullName>
    </recommendedName>
</protein>
<dbReference type="InterPro" id="IPR028933">
    <property type="entry name" value="Lebercilin_dom"/>
</dbReference>
<keyword evidence="2 3" id="KW-0175">Coiled coil</keyword>
<evidence type="ECO:0000259" key="5">
    <source>
        <dbReference type="Pfam" id="PF15619"/>
    </source>
</evidence>
<accession>A0AAV0VMT0</accession>
<comment type="caution">
    <text evidence="6">The sequence shown here is derived from an EMBL/GenBank/DDBJ whole genome shotgun (WGS) entry which is preliminary data.</text>
</comment>
<dbReference type="InterPro" id="IPR026188">
    <property type="entry name" value="Lebercilin-like"/>
</dbReference>
<dbReference type="GO" id="GO:0005930">
    <property type="term" value="C:axoneme"/>
    <property type="evidence" value="ECO:0007669"/>
    <property type="project" value="TreeGrafter"/>
</dbReference>
<evidence type="ECO:0000256" key="4">
    <source>
        <dbReference type="SAM" id="MobiDB-lite"/>
    </source>
</evidence>
<reference evidence="6 7" key="1">
    <citation type="submission" date="2023-01" db="EMBL/GenBank/DDBJ databases">
        <authorList>
            <person name="Whitehead M."/>
        </authorList>
    </citation>
    <scope>NUCLEOTIDE SEQUENCE [LARGE SCALE GENOMIC DNA]</scope>
</reference>
<dbReference type="GO" id="GO:0042073">
    <property type="term" value="P:intraciliary transport"/>
    <property type="evidence" value="ECO:0007669"/>
    <property type="project" value="TreeGrafter"/>
</dbReference>
<gene>
    <name evidence="6" type="ORF">MEUPH1_LOCUS2548</name>
</gene>
<evidence type="ECO:0000313" key="6">
    <source>
        <dbReference type="EMBL" id="CAI6345548.1"/>
    </source>
</evidence>
<evidence type="ECO:0000256" key="1">
    <source>
        <dbReference type="ARBA" id="ARBA00010229"/>
    </source>
</evidence>
<sequence>MNRNQNESVLHSKNGSYPEEIVGQYIMELPVFGNKKINSTQNQQRKKKKVLKPIRLHTLSATRRRQCTLNTPYQTTYTSHTGTQSNRSNVNSLLINDHILSIKKLENELTEAHMKTRELIVENRLLKTLEKRHENALSMYEGKQAKLPQVIKSYEEEIRTLKSQIRHIKISFKEMENRYKSQNIELISLQKQYKHLFGLTQNKQLSKKEKLSDQLEEAQSTIKKQDDKILNIMKKLELQNKSHRYHMNVEHIKIKELQHEVKRLEEENKNLRLNLDKLKNKNHGSRQSFTKGITEDSISIVSRVLKPIPTIHDGQGDEIDESFYKTNGSISPKPESFHEDCEENGRYSTKNYQINTIKQIKKSTIKPSSTLINKESYSSITPSNMSWVDSPLDNLTKESESELLKTVKNDFEKKTRHKTAAFNQLPGTSMSREQKDILLAKLNQVSEDQDNHENYFKSKLLKQPINKRYSSSYDSDNISGESNSDSSQE</sequence>
<comment type="similarity">
    <text evidence="1">Belongs to the LCA5 family.</text>
</comment>
<proteinExistence type="inferred from homology"/>
<feature type="compositionally biased region" description="Polar residues" evidence="4">
    <location>
        <begin position="468"/>
        <end position="489"/>
    </location>
</feature>
<feature type="region of interest" description="Disordered" evidence="4">
    <location>
        <begin position="467"/>
        <end position="489"/>
    </location>
</feature>
<feature type="coiled-coil region" evidence="3">
    <location>
        <begin position="95"/>
        <end position="288"/>
    </location>
</feature>
<dbReference type="PANTHER" id="PTHR16650:SF6">
    <property type="entry name" value="GH21622P"/>
    <property type="match status" value="1"/>
</dbReference>
<dbReference type="AlphaFoldDB" id="A0AAV0VMT0"/>
<evidence type="ECO:0000313" key="7">
    <source>
        <dbReference type="Proteomes" id="UP001160148"/>
    </source>
</evidence>
<dbReference type="PANTHER" id="PTHR16650">
    <property type="entry name" value="C21ORF13-RELATED"/>
    <property type="match status" value="1"/>
</dbReference>
<evidence type="ECO:0000256" key="2">
    <source>
        <dbReference type="ARBA" id="ARBA00023054"/>
    </source>
</evidence>
<dbReference type="Pfam" id="PF15619">
    <property type="entry name" value="Lebercilin"/>
    <property type="match status" value="1"/>
</dbReference>
<dbReference type="Proteomes" id="UP001160148">
    <property type="component" value="Unassembled WGS sequence"/>
</dbReference>
<keyword evidence="7" id="KW-1185">Reference proteome</keyword>
<name>A0AAV0VMT0_9HEMI</name>
<organism evidence="6 7">
    <name type="scientific">Macrosiphum euphorbiae</name>
    <name type="common">potato aphid</name>
    <dbReference type="NCBI Taxonomy" id="13131"/>
    <lineage>
        <taxon>Eukaryota</taxon>
        <taxon>Metazoa</taxon>
        <taxon>Ecdysozoa</taxon>
        <taxon>Arthropoda</taxon>
        <taxon>Hexapoda</taxon>
        <taxon>Insecta</taxon>
        <taxon>Pterygota</taxon>
        <taxon>Neoptera</taxon>
        <taxon>Paraneoptera</taxon>
        <taxon>Hemiptera</taxon>
        <taxon>Sternorrhyncha</taxon>
        <taxon>Aphidomorpha</taxon>
        <taxon>Aphidoidea</taxon>
        <taxon>Aphididae</taxon>
        <taxon>Macrosiphini</taxon>
        <taxon>Macrosiphum</taxon>
    </lineage>
</organism>